<feature type="chain" id="PRO_5015325209" evidence="11">
    <location>
        <begin position="21"/>
        <end position="943"/>
    </location>
</feature>
<evidence type="ECO:0000256" key="7">
    <source>
        <dbReference type="ARBA" id="ARBA00023237"/>
    </source>
</evidence>
<sequence length="943" mass="105276">MKTKIAIVLFLSLFVNLANAQKGKIAGTIYDTEVNDILPFANISVKGTNTGTTSDFEGDYSLELDAGTYTIVFSFIGYETIEVTDVKINEGEVKTLNMSMKSSAGALDEVVITTTTARDTEAAVLNMQKNSINLTDGLSAQSFSKIGASDVSNAVKTVPGVSVQDGKYVYVRGLGDRYTKTILNGMDIPGLDPDRNTLQMDLIPTNILDNVLVIKSSTADLPADFTGGIVNIITKDFPSREEYSISGKLSYTPSMHLNSDFLQYNDGSRTDFLGFDDGSRDLPINRNQQIPRPFSNDAALTRITQRFNETMAPSKKTNFMDYSLGATAGNQYEVGESNKLGYIASLSYKNYTDYYDDYQTNSYLKPRSTSEFELRPNRIQTGRVGKENVLLSGLAGIAFKTDRSKYQLNALHIQNGESSAGLFDENIYVSDALQLKRENVAYTQRSITNLLLSGKHTNSDASWTAEWKLTPTLAKVQDKDVRISAFEYNPTNDTYSIRPSSSESPTRIWRDLEEKDLSGKLDITRNHQIFGNEARLKFGGGYTYKNRDFSIDQYQILIKGAISGRFEGNANQILDDANVWTAARAEGSYISGSYEPANTYSSYTTNTAAYISEEFNITENLKTILGLRFEKFDLFYTGQNNLGDVVYNDEHVINKADLFPSANFIYSLKEDTNLRLSYSRTTARPSFKEASIAQIYDPLTNRTFIGNLDIKPTYINNLDLRYEAYGENAQLFAVSAFYKKFIDPIELSTYSDFTADNFQPRNVNDAKVIGAEVELRKNFDFISEDLKYFGLNLNVSVIDSKVNMDRSPNGEYESRKRNLREGESFDGTRELQGQSPYLINVGLDYNNTDNGFQAGLFFNTQGKTLELVGLGTVPDVYTMPFNSLNANFSKALGENKNSTLSLKISNILGDKIESRFQSYGTEDKIFSKRNPGTSISLGYSYKF</sequence>
<evidence type="ECO:0000313" key="15">
    <source>
        <dbReference type="Proteomes" id="UP000241507"/>
    </source>
</evidence>
<dbReference type="Pfam" id="PF13715">
    <property type="entry name" value="CarbopepD_reg_2"/>
    <property type="match status" value="1"/>
</dbReference>
<evidence type="ECO:0000256" key="4">
    <source>
        <dbReference type="ARBA" id="ARBA00022692"/>
    </source>
</evidence>
<keyword evidence="3 8" id="KW-1134">Transmembrane beta strand</keyword>
<comment type="similarity">
    <text evidence="8 9">Belongs to the TonB-dependent receptor family.</text>
</comment>
<evidence type="ECO:0000259" key="13">
    <source>
        <dbReference type="Pfam" id="PF07715"/>
    </source>
</evidence>
<dbReference type="EMBL" id="CP028136">
    <property type="protein sequence ID" value="AVR47380.1"/>
    <property type="molecule type" value="Genomic_DNA"/>
</dbReference>
<dbReference type="InterPro" id="IPR000531">
    <property type="entry name" value="Beta-barrel_TonB"/>
</dbReference>
<dbReference type="InterPro" id="IPR039426">
    <property type="entry name" value="TonB-dep_rcpt-like"/>
</dbReference>
<evidence type="ECO:0000256" key="5">
    <source>
        <dbReference type="ARBA" id="ARBA00023077"/>
    </source>
</evidence>
<keyword evidence="11" id="KW-0732">Signal</keyword>
<dbReference type="KEGG" id="grs:C7S20_08125"/>
<feature type="domain" description="TonB-dependent receptor-like beta-barrel" evidence="12">
    <location>
        <begin position="439"/>
        <end position="907"/>
    </location>
</feature>
<dbReference type="Pfam" id="PF00593">
    <property type="entry name" value="TonB_dep_Rec_b-barrel"/>
    <property type="match status" value="1"/>
</dbReference>
<proteinExistence type="inferred from homology"/>
<feature type="region of interest" description="Disordered" evidence="10">
    <location>
        <begin position="807"/>
        <end position="829"/>
    </location>
</feature>
<keyword evidence="6 8" id="KW-0472">Membrane</keyword>
<dbReference type="PROSITE" id="PS52016">
    <property type="entry name" value="TONB_DEPENDENT_REC_3"/>
    <property type="match status" value="1"/>
</dbReference>
<evidence type="ECO:0000256" key="3">
    <source>
        <dbReference type="ARBA" id="ARBA00022452"/>
    </source>
</evidence>
<protein>
    <submittedName>
        <fullName evidence="14">TonB-dependent receptor</fullName>
    </submittedName>
</protein>
<dbReference type="Gene3D" id="2.60.40.1120">
    <property type="entry name" value="Carboxypeptidase-like, regulatory domain"/>
    <property type="match status" value="1"/>
</dbReference>
<dbReference type="InterPro" id="IPR008969">
    <property type="entry name" value="CarboxyPept-like_regulatory"/>
</dbReference>
<evidence type="ECO:0000256" key="9">
    <source>
        <dbReference type="RuleBase" id="RU003357"/>
    </source>
</evidence>
<evidence type="ECO:0000256" key="1">
    <source>
        <dbReference type="ARBA" id="ARBA00004571"/>
    </source>
</evidence>
<evidence type="ECO:0000313" key="14">
    <source>
        <dbReference type="EMBL" id="AVR47380.1"/>
    </source>
</evidence>
<dbReference type="InterPro" id="IPR036942">
    <property type="entry name" value="Beta-barrel_TonB_sf"/>
</dbReference>
<dbReference type="SUPFAM" id="SSF49464">
    <property type="entry name" value="Carboxypeptidase regulatory domain-like"/>
    <property type="match status" value="1"/>
</dbReference>
<keyword evidence="15" id="KW-1185">Reference proteome</keyword>
<name>A0A2R3ZAW2_9FLAO</name>
<evidence type="ECO:0000256" key="2">
    <source>
        <dbReference type="ARBA" id="ARBA00022448"/>
    </source>
</evidence>
<dbReference type="Pfam" id="PF07715">
    <property type="entry name" value="Plug"/>
    <property type="match status" value="1"/>
</dbReference>
<keyword evidence="2 8" id="KW-0813">Transport</keyword>
<accession>A0A2R3ZAW2</accession>
<dbReference type="OrthoDB" id="9768470at2"/>
<keyword evidence="7 8" id="KW-0998">Cell outer membrane</keyword>
<dbReference type="Proteomes" id="UP000241507">
    <property type="component" value="Chromosome"/>
</dbReference>
<dbReference type="GO" id="GO:0009279">
    <property type="term" value="C:cell outer membrane"/>
    <property type="evidence" value="ECO:0007669"/>
    <property type="project" value="UniProtKB-SubCell"/>
</dbReference>
<dbReference type="RefSeq" id="WP_107014148.1">
    <property type="nucleotide sequence ID" value="NZ_CP028136.1"/>
</dbReference>
<dbReference type="InterPro" id="IPR037066">
    <property type="entry name" value="Plug_dom_sf"/>
</dbReference>
<reference evidence="15" key="1">
    <citation type="submission" date="2018-03" db="EMBL/GenBank/DDBJ databases">
        <title>Gramella fulva sp. nov., isolated from a dry surface of tidal flat.</title>
        <authorList>
            <person name="Hwang S.H."/>
            <person name="Hwang W.M."/>
            <person name="Kang K."/>
            <person name="Ahn T.-Y."/>
        </authorList>
    </citation>
    <scope>NUCLEOTIDE SEQUENCE [LARGE SCALE GENOMIC DNA]</scope>
    <source>
        <strain evidence="15">SH35</strain>
    </source>
</reference>
<dbReference type="SUPFAM" id="SSF56935">
    <property type="entry name" value="Porins"/>
    <property type="match status" value="1"/>
</dbReference>
<feature type="compositionally biased region" description="Basic and acidic residues" evidence="10">
    <location>
        <begin position="812"/>
        <end position="829"/>
    </location>
</feature>
<keyword evidence="4 8" id="KW-0812">Transmembrane</keyword>
<organism evidence="14 15">
    <name type="scientific">Christiangramia fulva</name>
    <dbReference type="NCBI Taxonomy" id="2126553"/>
    <lineage>
        <taxon>Bacteria</taxon>
        <taxon>Pseudomonadati</taxon>
        <taxon>Bacteroidota</taxon>
        <taxon>Flavobacteriia</taxon>
        <taxon>Flavobacteriales</taxon>
        <taxon>Flavobacteriaceae</taxon>
        <taxon>Christiangramia</taxon>
    </lineage>
</organism>
<dbReference type="AlphaFoldDB" id="A0A2R3ZAW2"/>
<feature type="signal peptide" evidence="11">
    <location>
        <begin position="1"/>
        <end position="20"/>
    </location>
</feature>
<evidence type="ECO:0000256" key="10">
    <source>
        <dbReference type="SAM" id="MobiDB-lite"/>
    </source>
</evidence>
<dbReference type="Gene3D" id="2.170.130.10">
    <property type="entry name" value="TonB-dependent receptor, plug domain"/>
    <property type="match status" value="1"/>
</dbReference>
<keyword evidence="14" id="KW-0675">Receptor</keyword>
<dbReference type="PANTHER" id="PTHR40980:SF4">
    <property type="entry name" value="TONB-DEPENDENT RECEPTOR-LIKE BETA-BARREL DOMAIN-CONTAINING PROTEIN"/>
    <property type="match status" value="1"/>
</dbReference>
<evidence type="ECO:0000259" key="12">
    <source>
        <dbReference type="Pfam" id="PF00593"/>
    </source>
</evidence>
<dbReference type="InterPro" id="IPR012910">
    <property type="entry name" value="Plug_dom"/>
</dbReference>
<dbReference type="PANTHER" id="PTHR40980">
    <property type="entry name" value="PLUG DOMAIN-CONTAINING PROTEIN"/>
    <property type="match status" value="1"/>
</dbReference>
<evidence type="ECO:0000256" key="6">
    <source>
        <dbReference type="ARBA" id="ARBA00023136"/>
    </source>
</evidence>
<feature type="domain" description="TonB-dependent receptor plug" evidence="13">
    <location>
        <begin position="138"/>
        <end position="228"/>
    </location>
</feature>
<evidence type="ECO:0000256" key="8">
    <source>
        <dbReference type="PROSITE-ProRule" id="PRU01360"/>
    </source>
</evidence>
<keyword evidence="5 9" id="KW-0798">TonB box</keyword>
<comment type="subcellular location">
    <subcellularLocation>
        <location evidence="1 8">Cell outer membrane</location>
        <topology evidence="1 8">Multi-pass membrane protein</topology>
    </subcellularLocation>
</comment>
<dbReference type="Gene3D" id="2.40.170.20">
    <property type="entry name" value="TonB-dependent receptor, beta-barrel domain"/>
    <property type="match status" value="1"/>
</dbReference>
<evidence type="ECO:0000256" key="11">
    <source>
        <dbReference type="SAM" id="SignalP"/>
    </source>
</evidence>
<gene>
    <name evidence="14" type="ORF">C7S20_08125</name>
</gene>